<dbReference type="InterPro" id="IPR035979">
    <property type="entry name" value="RBD_domain_sf"/>
</dbReference>
<gene>
    <name evidence="7" type="ORF">NTJ_08322</name>
</gene>
<dbReference type="Pfam" id="PF00076">
    <property type="entry name" value="RRM_1"/>
    <property type="match status" value="1"/>
</dbReference>
<comment type="subcellular location">
    <subcellularLocation>
        <location evidence="1">Nucleus</location>
        <location evidence="1">Nucleolus</location>
    </subcellularLocation>
</comment>
<feature type="region of interest" description="Disordered" evidence="5">
    <location>
        <begin position="1"/>
        <end position="121"/>
    </location>
</feature>
<reference evidence="7 8" key="1">
    <citation type="submission" date="2023-09" db="EMBL/GenBank/DDBJ databases">
        <title>Nesidiocoris tenuis whole genome shotgun sequence.</title>
        <authorList>
            <person name="Shibata T."/>
            <person name="Shimoda M."/>
            <person name="Kobayashi T."/>
            <person name="Uehara T."/>
        </authorList>
    </citation>
    <scope>NUCLEOTIDE SEQUENCE [LARGE SCALE GENOMIC DNA]</scope>
    <source>
        <strain evidence="7 8">Japan</strain>
    </source>
</reference>
<evidence type="ECO:0000256" key="1">
    <source>
        <dbReference type="ARBA" id="ARBA00004604"/>
    </source>
</evidence>
<keyword evidence="8" id="KW-1185">Reference proteome</keyword>
<evidence type="ECO:0000256" key="5">
    <source>
        <dbReference type="SAM" id="MobiDB-lite"/>
    </source>
</evidence>
<evidence type="ECO:0000256" key="2">
    <source>
        <dbReference type="ARBA" id="ARBA00022884"/>
    </source>
</evidence>
<keyword evidence="3" id="KW-0539">Nucleus</keyword>
<evidence type="ECO:0000313" key="7">
    <source>
        <dbReference type="EMBL" id="BES95516.1"/>
    </source>
</evidence>
<dbReference type="PROSITE" id="PS50102">
    <property type="entry name" value="RRM"/>
    <property type="match status" value="1"/>
</dbReference>
<accession>A0ABN7ATK4</accession>
<evidence type="ECO:0000259" key="6">
    <source>
        <dbReference type="PROSITE" id="PS50102"/>
    </source>
</evidence>
<protein>
    <submittedName>
        <fullName evidence="7">RNA recognition motif. (A.k.a. RRM, RBD, or RNP domain)</fullName>
    </submittedName>
</protein>
<dbReference type="PANTHER" id="PTHR46754">
    <property type="entry name" value="MKI67 FHA DOMAIN-INTERACTING NUCLEOLAR PHOSPHOPROTEIN"/>
    <property type="match status" value="1"/>
</dbReference>
<dbReference type="SUPFAM" id="SSF54928">
    <property type="entry name" value="RNA-binding domain, RBD"/>
    <property type="match status" value="1"/>
</dbReference>
<sequence>MTFVKSKHTAGASNVAKKKQASKATTKLKTEKSVLLRKKSPESKTGPEKKILAKPSVAVTKMPVTKTAENPDSPSKKKKRGKRSKTGETLVKPVKKPKKTGGKQIFNKAGKKGAAAANQSLKRQQARAAKLNRGVVYFSHLPHGFYEDQLKGYCSQFGKVTGVYVPRSQAGNSKGYAFVEFKHPEVANVVAETMNNYLMFDRLVKAKIVPLEEQKPFIFEKSRNTNVVLAKRRKITEAVKEKERILTPEEEAKRKQKAAAQVEKIHQQLKSKGLDYEFEVAY</sequence>
<evidence type="ECO:0000256" key="3">
    <source>
        <dbReference type="ARBA" id="ARBA00023242"/>
    </source>
</evidence>
<keyword evidence="2 4" id="KW-0694">RNA-binding</keyword>
<organism evidence="7 8">
    <name type="scientific">Nesidiocoris tenuis</name>
    <dbReference type="NCBI Taxonomy" id="355587"/>
    <lineage>
        <taxon>Eukaryota</taxon>
        <taxon>Metazoa</taxon>
        <taxon>Ecdysozoa</taxon>
        <taxon>Arthropoda</taxon>
        <taxon>Hexapoda</taxon>
        <taxon>Insecta</taxon>
        <taxon>Pterygota</taxon>
        <taxon>Neoptera</taxon>
        <taxon>Paraneoptera</taxon>
        <taxon>Hemiptera</taxon>
        <taxon>Heteroptera</taxon>
        <taxon>Panheteroptera</taxon>
        <taxon>Cimicomorpha</taxon>
        <taxon>Miridae</taxon>
        <taxon>Dicyphina</taxon>
        <taxon>Nesidiocoris</taxon>
    </lineage>
</organism>
<dbReference type="Gene3D" id="3.30.70.330">
    <property type="match status" value="1"/>
</dbReference>
<dbReference type="InterPro" id="IPR012677">
    <property type="entry name" value="Nucleotide-bd_a/b_plait_sf"/>
</dbReference>
<feature type="domain" description="RRM" evidence="6">
    <location>
        <begin position="134"/>
        <end position="216"/>
    </location>
</feature>
<feature type="compositionally biased region" description="Basic and acidic residues" evidence="5">
    <location>
        <begin position="28"/>
        <end position="51"/>
    </location>
</feature>
<proteinExistence type="predicted"/>
<dbReference type="EMBL" id="AP028914">
    <property type="protein sequence ID" value="BES95516.1"/>
    <property type="molecule type" value="Genomic_DNA"/>
</dbReference>
<dbReference type="Proteomes" id="UP001307889">
    <property type="component" value="Chromosome 6"/>
</dbReference>
<evidence type="ECO:0000313" key="8">
    <source>
        <dbReference type="Proteomes" id="UP001307889"/>
    </source>
</evidence>
<dbReference type="InterPro" id="IPR000504">
    <property type="entry name" value="RRM_dom"/>
</dbReference>
<name>A0ABN7ATK4_9HEMI</name>
<dbReference type="SMART" id="SM00360">
    <property type="entry name" value="RRM"/>
    <property type="match status" value="1"/>
</dbReference>
<dbReference type="CDD" id="cd12307">
    <property type="entry name" value="RRM_NIFK_like"/>
    <property type="match status" value="1"/>
</dbReference>
<evidence type="ECO:0000256" key="4">
    <source>
        <dbReference type="PROSITE-ProRule" id="PRU00176"/>
    </source>
</evidence>